<gene>
    <name evidence="1" type="ORF">N0V84_000991</name>
</gene>
<proteinExistence type="predicted"/>
<evidence type="ECO:0000313" key="2">
    <source>
        <dbReference type="Proteomes" id="UP001140502"/>
    </source>
</evidence>
<dbReference type="SUPFAM" id="SSF56112">
    <property type="entry name" value="Protein kinase-like (PK-like)"/>
    <property type="match status" value="1"/>
</dbReference>
<evidence type="ECO:0008006" key="3">
    <source>
        <dbReference type="Google" id="ProtNLM"/>
    </source>
</evidence>
<dbReference type="InterPro" id="IPR011009">
    <property type="entry name" value="Kinase-like_dom_sf"/>
</dbReference>
<dbReference type="EMBL" id="JAPEUR010000009">
    <property type="protein sequence ID" value="KAJ4328632.1"/>
    <property type="molecule type" value="Genomic_DNA"/>
</dbReference>
<comment type="caution">
    <text evidence="1">The sequence shown here is derived from an EMBL/GenBank/DDBJ whole genome shotgun (WGS) entry which is preliminary data.</text>
</comment>
<name>A0A9W8WM27_9HYPO</name>
<organism evidence="1 2">
    <name type="scientific">Fusarium piperis</name>
    <dbReference type="NCBI Taxonomy" id="1435070"/>
    <lineage>
        <taxon>Eukaryota</taxon>
        <taxon>Fungi</taxon>
        <taxon>Dikarya</taxon>
        <taxon>Ascomycota</taxon>
        <taxon>Pezizomycotina</taxon>
        <taxon>Sordariomycetes</taxon>
        <taxon>Hypocreomycetidae</taxon>
        <taxon>Hypocreales</taxon>
        <taxon>Nectriaceae</taxon>
        <taxon>Fusarium</taxon>
        <taxon>Fusarium solani species complex</taxon>
    </lineage>
</organism>
<accession>A0A9W8WM27</accession>
<sequence length="279" mass="31480">MPSTQPDTRGVVPNDSIEVLSQEIYDEEGMYRVRLGQRVYYLTIPTNVFDEDTMCRPYLLVPQLPSLSDIPWSKITLTRNGDGSLAVTASHDPLQGVTFTWHEKRIDVLSLPQTKRLRSGVFETLYEGRAAVAKIACFEWQIPRLTRETWAYCVLTQTQQPDDGPCIAPEFLGHLTENGRVMGFLMEKLEGRFACSDDLPQCAALLRRLHRLGDMGLVHGDVNRYNFIIEENDPGHVRLVDFEHAQDYDEKLAQAELESLPGELAEETGRGSNVTAVVI</sequence>
<reference evidence="1" key="1">
    <citation type="submission" date="2022-10" db="EMBL/GenBank/DDBJ databases">
        <title>Tapping the CABI collections for fungal endophytes: first genome assemblies for Collariella, Neodidymelliopsis, Ascochyta clinopodiicola, Didymella pomorum, Didymosphaeria variabile, Neocosmospora piperis and Neocucurbitaria cava.</title>
        <authorList>
            <person name="Hill R."/>
        </authorList>
    </citation>
    <scope>NUCLEOTIDE SEQUENCE</scope>
    <source>
        <strain evidence="1">IMI 366586</strain>
    </source>
</reference>
<dbReference type="OrthoDB" id="2687876at2759"/>
<protein>
    <recommendedName>
        <fullName evidence="3">Alpha-galactosidase A</fullName>
    </recommendedName>
</protein>
<dbReference type="AlphaFoldDB" id="A0A9W8WM27"/>
<keyword evidence="2" id="KW-1185">Reference proteome</keyword>
<evidence type="ECO:0000313" key="1">
    <source>
        <dbReference type="EMBL" id="KAJ4328632.1"/>
    </source>
</evidence>
<dbReference type="Proteomes" id="UP001140502">
    <property type="component" value="Unassembled WGS sequence"/>
</dbReference>
<dbReference type="Gene3D" id="1.10.510.10">
    <property type="entry name" value="Transferase(Phosphotransferase) domain 1"/>
    <property type="match status" value="1"/>
</dbReference>